<dbReference type="SUPFAM" id="SSF57850">
    <property type="entry name" value="RING/U-box"/>
    <property type="match status" value="1"/>
</dbReference>
<dbReference type="GO" id="GO:0000795">
    <property type="term" value="C:synaptonemal complex"/>
    <property type="evidence" value="ECO:0007669"/>
    <property type="project" value="InterPro"/>
</dbReference>
<feature type="compositionally biased region" description="Polar residues" evidence="7">
    <location>
        <begin position="174"/>
        <end position="186"/>
    </location>
</feature>
<keyword evidence="1" id="KW-0479">Metal-binding</keyword>
<gene>
    <name evidence="9" type="primary">LOC106122019</name>
</gene>
<dbReference type="PANTHER" id="PTHR22663:SF17">
    <property type="entry name" value="RING FINGER PROTEIN NARYA-RELATED"/>
    <property type="match status" value="1"/>
</dbReference>
<evidence type="ECO:0000256" key="1">
    <source>
        <dbReference type="ARBA" id="ARBA00022723"/>
    </source>
</evidence>
<feature type="coiled-coil region" evidence="6">
    <location>
        <begin position="108"/>
        <end position="142"/>
    </location>
</feature>
<dbReference type="InterPro" id="IPR001841">
    <property type="entry name" value="Znf_RING"/>
</dbReference>
<dbReference type="Gene3D" id="3.30.40.10">
    <property type="entry name" value="Zinc/RING finger domain, C3HC4 (zinc finger)"/>
    <property type="match status" value="1"/>
</dbReference>
<dbReference type="Pfam" id="PF14634">
    <property type="entry name" value="zf-RING_5"/>
    <property type="match status" value="1"/>
</dbReference>
<evidence type="ECO:0000313" key="9">
    <source>
        <dbReference type="RefSeq" id="XP_013173320.1"/>
    </source>
</evidence>
<dbReference type="GO" id="GO:0007129">
    <property type="term" value="P:homologous chromosome pairing at meiosis"/>
    <property type="evidence" value="ECO:0007669"/>
    <property type="project" value="TreeGrafter"/>
</dbReference>
<name>A0AAJ6ZIR1_PAPXU</name>
<dbReference type="InterPro" id="IPR017907">
    <property type="entry name" value="Znf_RING_CS"/>
</dbReference>
<dbReference type="InterPro" id="IPR013083">
    <property type="entry name" value="Znf_RING/FYVE/PHD"/>
</dbReference>
<dbReference type="Proteomes" id="UP000694872">
    <property type="component" value="Unplaced"/>
</dbReference>
<feature type="domain" description="RING-type" evidence="8">
    <location>
        <begin position="6"/>
        <end position="46"/>
    </location>
</feature>
<protein>
    <submittedName>
        <fullName evidence="9">RING finger protein 212B-like isoform X1</fullName>
    </submittedName>
</protein>
<evidence type="ECO:0000256" key="4">
    <source>
        <dbReference type="ARBA" id="ARBA00023254"/>
    </source>
</evidence>
<feature type="compositionally biased region" description="Low complexity" evidence="7">
    <location>
        <begin position="188"/>
        <end position="213"/>
    </location>
</feature>
<keyword evidence="2 5" id="KW-0863">Zinc-finger</keyword>
<dbReference type="RefSeq" id="XP_013173320.1">
    <property type="nucleotide sequence ID" value="XM_013317866.1"/>
</dbReference>
<feature type="compositionally biased region" description="Polar residues" evidence="7">
    <location>
        <begin position="214"/>
        <end position="228"/>
    </location>
</feature>
<dbReference type="KEGG" id="pxu:106122019"/>
<keyword evidence="4" id="KW-0469">Meiosis</keyword>
<dbReference type="GeneID" id="106122019"/>
<dbReference type="GO" id="GO:0008270">
    <property type="term" value="F:zinc ion binding"/>
    <property type="evidence" value="ECO:0007669"/>
    <property type="project" value="UniProtKB-KW"/>
</dbReference>
<keyword evidence="3" id="KW-0862">Zinc</keyword>
<keyword evidence="6" id="KW-0175">Coiled coil</keyword>
<evidence type="ECO:0000256" key="3">
    <source>
        <dbReference type="ARBA" id="ARBA00022833"/>
    </source>
</evidence>
<dbReference type="PANTHER" id="PTHR22663">
    <property type="entry name" value="RING FINGER PROTEIN NARYA-RELATED"/>
    <property type="match status" value="1"/>
</dbReference>
<dbReference type="GO" id="GO:0007131">
    <property type="term" value="P:reciprocal meiotic recombination"/>
    <property type="evidence" value="ECO:0007669"/>
    <property type="project" value="InterPro"/>
</dbReference>
<evidence type="ECO:0000256" key="5">
    <source>
        <dbReference type="PROSITE-ProRule" id="PRU00175"/>
    </source>
</evidence>
<sequence>MDWIHCNKCFVQLEQGIFLHLTSCGHMFCNKCLENGISQNTCFVCRVPCTTMKLVPDMNSDVQDYFTDPEEIIKKSWEVLRFQKQHRRRLLSYLLQSTKKFYTARTELKRMQELCQKQHKQMKEYQKLIKHLESKLVNQTKQLSPFNVPISPSSNLSPGFLQSTPTYKRAAKSTPYSQTYQSNLVTPSRISRNRSSSSAHSQRSSTSNRISSTVFTPPTQESAGNQNYDSGYYSNGSFTDSLPKKCCILQGLHWKKFI</sequence>
<dbReference type="InterPro" id="IPR042123">
    <property type="entry name" value="Zip3/RNF212-like"/>
</dbReference>
<organism evidence="9">
    <name type="scientific">Papilio xuthus</name>
    <name type="common">Asian swallowtail butterfly</name>
    <dbReference type="NCBI Taxonomy" id="66420"/>
    <lineage>
        <taxon>Eukaryota</taxon>
        <taxon>Metazoa</taxon>
        <taxon>Ecdysozoa</taxon>
        <taxon>Arthropoda</taxon>
        <taxon>Hexapoda</taxon>
        <taxon>Insecta</taxon>
        <taxon>Pterygota</taxon>
        <taxon>Neoptera</taxon>
        <taxon>Endopterygota</taxon>
        <taxon>Lepidoptera</taxon>
        <taxon>Glossata</taxon>
        <taxon>Ditrysia</taxon>
        <taxon>Papilionoidea</taxon>
        <taxon>Papilionidae</taxon>
        <taxon>Papilioninae</taxon>
        <taxon>Papilio</taxon>
    </lineage>
</organism>
<evidence type="ECO:0000256" key="6">
    <source>
        <dbReference type="SAM" id="Coils"/>
    </source>
</evidence>
<evidence type="ECO:0000256" key="2">
    <source>
        <dbReference type="ARBA" id="ARBA00022771"/>
    </source>
</evidence>
<feature type="region of interest" description="Disordered" evidence="7">
    <location>
        <begin position="167"/>
        <end position="228"/>
    </location>
</feature>
<reference evidence="9" key="1">
    <citation type="submission" date="2025-08" db="UniProtKB">
        <authorList>
            <consortium name="RefSeq"/>
        </authorList>
    </citation>
    <scope>IDENTIFICATION</scope>
</reference>
<dbReference type="AlphaFoldDB" id="A0AAJ6ZIR1"/>
<evidence type="ECO:0000256" key="7">
    <source>
        <dbReference type="SAM" id="MobiDB-lite"/>
    </source>
</evidence>
<dbReference type="GO" id="GO:0016925">
    <property type="term" value="P:protein sumoylation"/>
    <property type="evidence" value="ECO:0007669"/>
    <property type="project" value="TreeGrafter"/>
</dbReference>
<dbReference type="GO" id="GO:0019789">
    <property type="term" value="F:SUMO transferase activity"/>
    <property type="evidence" value="ECO:0007669"/>
    <property type="project" value="InterPro"/>
</dbReference>
<proteinExistence type="predicted"/>
<evidence type="ECO:0000259" key="8">
    <source>
        <dbReference type="PROSITE" id="PS50089"/>
    </source>
</evidence>
<accession>A0AAJ6ZIR1</accession>
<dbReference type="PROSITE" id="PS00518">
    <property type="entry name" value="ZF_RING_1"/>
    <property type="match status" value="1"/>
</dbReference>
<dbReference type="PROSITE" id="PS50089">
    <property type="entry name" value="ZF_RING_2"/>
    <property type="match status" value="1"/>
</dbReference>